<reference evidence="2 3" key="1">
    <citation type="submission" date="2020-08" db="EMBL/GenBank/DDBJ databases">
        <authorList>
            <person name="Newling K."/>
            <person name="Davey J."/>
            <person name="Forrester S."/>
        </authorList>
    </citation>
    <scope>NUCLEOTIDE SEQUENCE [LARGE SCALE GENOMIC DNA]</scope>
    <source>
        <strain evidence="3">Crithidia deanei Carvalho (ATCC PRA-265)</strain>
    </source>
</reference>
<feature type="region of interest" description="Disordered" evidence="1">
    <location>
        <begin position="1"/>
        <end position="21"/>
    </location>
</feature>
<evidence type="ECO:0000313" key="2">
    <source>
        <dbReference type="EMBL" id="CAD2213794.1"/>
    </source>
</evidence>
<evidence type="ECO:0000313" key="3">
    <source>
        <dbReference type="Proteomes" id="UP000515908"/>
    </source>
</evidence>
<dbReference type="OrthoDB" id="271314at2759"/>
<dbReference type="EMBL" id="LR877146">
    <property type="protein sequence ID" value="CAD2213794.1"/>
    <property type="molecule type" value="Genomic_DNA"/>
</dbReference>
<evidence type="ECO:0000256" key="1">
    <source>
        <dbReference type="SAM" id="MobiDB-lite"/>
    </source>
</evidence>
<protein>
    <submittedName>
        <fullName evidence="2">Uncharacterized protein</fullName>
    </submittedName>
</protein>
<proteinExistence type="predicted"/>
<feature type="region of interest" description="Disordered" evidence="1">
    <location>
        <begin position="61"/>
        <end position="90"/>
    </location>
</feature>
<gene>
    <name evidence="2" type="ORF">ADEAN_000123700</name>
</gene>
<dbReference type="VEuPathDB" id="TriTrypDB:ADEAN_000123700"/>
<name>A0A7G2C3F7_9TRYP</name>
<accession>A0A7G2C3F7</accession>
<sequence length="125" mass="14479">MAVSKSAPRTQKQKREEERMQDRKAFLRAVLNDEIQARQEAEAMREELEQELGIMGPRHHQEYEQTRQSGARQTESFQGSRINQRGVDEVPTVGEQYEEILDELRYVSGRPVGFEGKHHPFALLG</sequence>
<organism evidence="2 3">
    <name type="scientific">Angomonas deanei</name>
    <dbReference type="NCBI Taxonomy" id="59799"/>
    <lineage>
        <taxon>Eukaryota</taxon>
        <taxon>Discoba</taxon>
        <taxon>Euglenozoa</taxon>
        <taxon>Kinetoplastea</taxon>
        <taxon>Metakinetoplastina</taxon>
        <taxon>Trypanosomatida</taxon>
        <taxon>Trypanosomatidae</taxon>
        <taxon>Strigomonadinae</taxon>
        <taxon>Angomonas</taxon>
    </lineage>
</organism>
<dbReference type="AlphaFoldDB" id="A0A7G2C3F7"/>
<feature type="compositionally biased region" description="Polar residues" evidence="1">
    <location>
        <begin position="66"/>
        <end position="83"/>
    </location>
</feature>
<keyword evidence="3" id="KW-1185">Reference proteome</keyword>
<dbReference type="Proteomes" id="UP000515908">
    <property type="component" value="Chromosome 02"/>
</dbReference>